<organism evidence="2 3">
    <name type="scientific">Terrimonas rubra</name>
    <dbReference type="NCBI Taxonomy" id="1035890"/>
    <lineage>
        <taxon>Bacteria</taxon>
        <taxon>Pseudomonadati</taxon>
        <taxon>Bacteroidota</taxon>
        <taxon>Chitinophagia</taxon>
        <taxon>Chitinophagales</taxon>
        <taxon>Chitinophagaceae</taxon>
        <taxon>Terrimonas</taxon>
    </lineage>
</organism>
<name>A0ABW6A089_9BACT</name>
<reference evidence="3" key="1">
    <citation type="journal article" date="2019" name="Int. J. Syst. Evol. Microbiol.">
        <title>The Global Catalogue of Microorganisms (GCM) 10K type strain sequencing project: providing services to taxonomists for standard genome sequencing and annotation.</title>
        <authorList>
            <consortium name="The Broad Institute Genomics Platform"/>
            <consortium name="The Broad Institute Genome Sequencing Center for Infectious Disease"/>
            <person name="Wu L."/>
            <person name="Ma J."/>
        </authorList>
    </citation>
    <scope>NUCLEOTIDE SEQUENCE [LARGE SCALE GENOMIC DNA]</scope>
    <source>
        <strain evidence="3">KCTC 23299</strain>
    </source>
</reference>
<feature type="domain" description="Beta-ketoacyl synthase-like N-terminal" evidence="1">
    <location>
        <begin position="66"/>
        <end position="148"/>
    </location>
</feature>
<proteinExistence type="predicted"/>
<sequence length="217" mass="24148">MPTFDDFIKITPISSGYYHINAAVVVNNNRIVKNGVQVLETDPGTAASFLDTAYRELAMDYPKFFKMDKLSKLGMLAADVLLRDSGLPGNYAPEKTGIVLANANASLDADVKYMESVRAIPSPALFVYTLPNIVIGEISIRYGFKGENAFFIQPAFDAEWLYFYTQDLLQHKHLDACICGWADIIGEEYKAAFFLVEKKAAAEAQPFTTETIKQVYS</sequence>
<keyword evidence="3" id="KW-1185">Reference proteome</keyword>
<dbReference type="Proteomes" id="UP001597511">
    <property type="component" value="Unassembled WGS sequence"/>
</dbReference>
<dbReference type="EMBL" id="JBHUOZ010000001">
    <property type="protein sequence ID" value="MFD2918652.1"/>
    <property type="molecule type" value="Genomic_DNA"/>
</dbReference>
<dbReference type="Gene3D" id="3.40.47.10">
    <property type="match status" value="1"/>
</dbReference>
<accession>A0ABW6A089</accession>
<comment type="caution">
    <text evidence="2">The sequence shown here is derived from an EMBL/GenBank/DDBJ whole genome shotgun (WGS) entry which is preliminary data.</text>
</comment>
<dbReference type="SUPFAM" id="SSF53901">
    <property type="entry name" value="Thiolase-like"/>
    <property type="match status" value="1"/>
</dbReference>
<gene>
    <name evidence="2" type="ORF">ACFS6H_02950</name>
</gene>
<dbReference type="RefSeq" id="WP_386095058.1">
    <property type="nucleotide sequence ID" value="NZ_JBHUOZ010000001.1"/>
</dbReference>
<evidence type="ECO:0000313" key="2">
    <source>
        <dbReference type="EMBL" id="MFD2918652.1"/>
    </source>
</evidence>
<dbReference type="InterPro" id="IPR014030">
    <property type="entry name" value="Ketoacyl_synth_N"/>
</dbReference>
<dbReference type="Pfam" id="PF00109">
    <property type="entry name" value="ketoacyl-synt"/>
    <property type="match status" value="1"/>
</dbReference>
<evidence type="ECO:0000313" key="3">
    <source>
        <dbReference type="Proteomes" id="UP001597511"/>
    </source>
</evidence>
<evidence type="ECO:0000259" key="1">
    <source>
        <dbReference type="Pfam" id="PF00109"/>
    </source>
</evidence>
<protein>
    <submittedName>
        <fullName evidence="2">Beta-ketoacyl synthase N-terminal-like domain-containing protein</fullName>
    </submittedName>
</protein>
<dbReference type="InterPro" id="IPR016039">
    <property type="entry name" value="Thiolase-like"/>
</dbReference>